<sequence length="142" mass="15989">MEVLAPGKKQCRYCRLQLFLVLLGGVLIEKVRWNLFDCDSTVIQRLQRVGCTRANVGSKTGGWSGTVPGQSCHRIFMITEVAPQLRDGGRKVIEWLSRLRRTCISNERGCQQLPWRRGCSGIVDISAKMVRPGSKQDRPTDT</sequence>
<feature type="non-terminal residue" evidence="1">
    <location>
        <position position="142"/>
    </location>
</feature>
<protein>
    <submittedName>
        <fullName evidence="1">Uncharacterized protein</fullName>
    </submittedName>
</protein>
<name>A0A6H5HTM0_9HEMI</name>
<reference evidence="1 2" key="1">
    <citation type="submission" date="2020-02" db="EMBL/GenBank/DDBJ databases">
        <authorList>
            <person name="Ferguson B K."/>
        </authorList>
    </citation>
    <scope>NUCLEOTIDE SEQUENCE [LARGE SCALE GENOMIC DNA]</scope>
</reference>
<keyword evidence="2" id="KW-1185">Reference proteome</keyword>
<evidence type="ECO:0000313" key="1">
    <source>
        <dbReference type="EMBL" id="CAB0020071.1"/>
    </source>
</evidence>
<dbReference type="AlphaFoldDB" id="A0A6H5HTM0"/>
<accession>A0A6H5HTM0</accession>
<proteinExistence type="predicted"/>
<dbReference type="EMBL" id="CADCXU010034904">
    <property type="protein sequence ID" value="CAB0020071.1"/>
    <property type="molecule type" value="Genomic_DNA"/>
</dbReference>
<organism evidence="1 2">
    <name type="scientific">Nesidiocoris tenuis</name>
    <dbReference type="NCBI Taxonomy" id="355587"/>
    <lineage>
        <taxon>Eukaryota</taxon>
        <taxon>Metazoa</taxon>
        <taxon>Ecdysozoa</taxon>
        <taxon>Arthropoda</taxon>
        <taxon>Hexapoda</taxon>
        <taxon>Insecta</taxon>
        <taxon>Pterygota</taxon>
        <taxon>Neoptera</taxon>
        <taxon>Paraneoptera</taxon>
        <taxon>Hemiptera</taxon>
        <taxon>Heteroptera</taxon>
        <taxon>Panheteroptera</taxon>
        <taxon>Cimicomorpha</taxon>
        <taxon>Miridae</taxon>
        <taxon>Dicyphina</taxon>
        <taxon>Nesidiocoris</taxon>
    </lineage>
</organism>
<gene>
    <name evidence="1" type="ORF">NTEN_LOCUS23682</name>
</gene>
<evidence type="ECO:0000313" key="2">
    <source>
        <dbReference type="Proteomes" id="UP000479000"/>
    </source>
</evidence>
<dbReference type="Proteomes" id="UP000479000">
    <property type="component" value="Unassembled WGS sequence"/>
</dbReference>